<feature type="transmembrane region" description="Helical" evidence="4">
    <location>
        <begin position="162"/>
        <end position="184"/>
    </location>
</feature>
<dbReference type="Pfam" id="PF07690">
    <property type="entry name" value="MFS_1"/>
    <property type="match status" value="1"/>
</dbReference>
<dbReference type="PANTHER" id="PTHR43129">
    <property type="entry name" value="FOSMIDOMYCIN RESISTANCE PROTEIN"/>
    <property type="match status" value="1"/>
</dbReference>
<proteinExistence type="predicted"/>
<dbReference type="Proteomes" id="UP000199468">
    <property type="component" value="Unassembled WGS sequence"/>
</dbReference>
<keyword evidence="7" id="KW-1185">Reference proteome</keyword>
<dbReference type="EMBL" id="FNBZ01000003">
    <property type="protein sequence ID" value="SDG27018.1"/>
    <property type="molecule type" value="Genomic_DNA"/>
</dbReference>
<feature type="transmembrane region" description="Helical" evidence="4">
    <location>
        <begin position="393"/>
        <end position="413"/>
    </location>
</feature>
<feature type="transmembrane region" description="Helical" evidence="4">
    <location>
        <begin position="190"/>
        <end position="210"/>
    </location>
</feature>
<feature type="transmembrane region" description="Helical" evidence="4">
    <location>
        <begin position="68"/>
        <end position="87"/>
    </location>
</feature>
<keyword evidence="3 4" id="KW-0472">Membrane</keyword>
<dbReference type="InterPro" id="IPR036259">
    <property type="entry name" value="MFS_trans_sf"/>
</dbReference>
<evidence type="ECO:0000313" key="6">
    <source>
        <dbReference type="EMBL" id="SDG27018.1"/>
    </source>
</evidence>
<evidence type="ECO:0000313" key="7">
    <source>
        <dbReference type="Proteomes" id="UP000199468"/>
    </source>
</evidence>
<protein>
    <submittedName>
        <fullName evidence="6">MFS transporter, FSR family, fosmidomycin resistance protein</fullName>
    </submittedName>
</protein>
<feature type="transmembrane region" description="Helical" evidence="4">
    <location>
        <begin position="124"/>
        <end position="141"/>
    </location>
</feature>
<evidence type="ECO:0000256" key="4">
    <source>
        <dbReference type="SAM" id="Phobius"/>
    </source>
</evidence>
<feature type="transmembrane region" description="Helical" evidence="4">
    <location>
        <begin position="333"/>
        <end position="355"/>
    </location>
</feature>
<reference evidence="6 7" key="1">
    <citation type="submission" date="2016-10" db="EMBL/GenBank/DDBJ databases">
        <authorList>
            <person name="Varghese N."/>
            <person name="Submissions S."/>
        </authorList>
    </citation>
    <scope>NUCLEOTIDE SEQUENCE [LARGE SCALE GENOMIC DNA]</scope>
    <source>
        <strain evidence="6 7">DSM 26672</strain>
    </source>
</reference>
<dbReference type="PROSITE" id="PS50850">
    <property type="entry name" value="MFS"/>
    <property type="match status" value="1"/>
</dbReference>
<feature type="transmembrane region" description="Helical" evidence="4">
    <location>
        <begin position="276"/>
        <end position="297"/>
    </location>
</feature>
<evidence type="ECO:0000256" key="1">
    <source>
        <dbReference type="ARBA" id="ARBA00022692"/>
    </source>
</evidence>
<feature type="transmembrane region" description="Helical" evidence="4">
    <location>
        <begin position="239"/>
        <end position="256"/>
    </location>
</feature>
<organism evidence="6 7">
    <name type="scientific">Bosea robiniae</name>
    <dbReference type="NCBI Taxonomy" id="1036780"/>
    <lineage>
        <taxon>Bacteria</taxon>
        <taxon>Pseudomonadati</taxon>
        <taxon>Pseudomonadota</taxon>
        <taxon>Alphaproteobacteria</taxon>
        <taxon>Hyphomicrobiales</taxon>
        <taxon>Boseaceae</taxon>
        <taxon>Bosea</taxon>
    </lineage>
</organism>
<feature type="transmembrane region" description="Helical" evidence="4">
    <location>
        <begin position="309"/>
        <end position="327"/>
    </location>
</feature>
<gene>
    <name evidence="6" type="ORF">SAMN05421844_103369</name>
</gene>
<dbReference type="InterPro" id="IPR011701">
    <property type="entry name" value="MFS"/>
</dbReference>
<dbReference type="Gene3D" id="1.20.1250.20">
    <property type="entry name" value="MFS general substrate transporter like domains"/>
    <property type="match status" value="2"/>
</dbReference>
<accession>A0ABY0NWJ0</accession>
<evidence type="ECO:0000256" key="3">
    <source>
        <dbReference type="ARBA" id="ARBA00023136"/>
    </source>
</evidence>
<keyword evidence="2 4" id="KW-1133">Transmembrane helix</keyword>
<keyword evidence="1 4" id="KW-0812">Transmembrane</keyword>
<feature type="domain" description="Major facilitator superfamily (MFS) profile" evidence="5">
    <location>
        <begin position="37"/>
        <end position="419"/>
    </location>
</feature>
<comment type="caution">
    <text evidence="6">The sequence shown here is derived from an EMBL/GenBank/DDBJ whole genome shotgun (WGS) entry which is preliminary data.</text>
</comment>
<dbReference type="PANTHER" id="PTHR43129:SF1">
    <property type="entry name" value="FOSMIDOMYCIN RESISTANCE PROTEIN"/>
    <property type="match status" value="1"/>
</dbReference>
<evidence type="ECO:0000256" key="2">
    <source>
        <dbReference type="ARBA" id="ARBA00022989"/>
    </source>
</evidence>
<feature type="transmembrane region" description="Helical" evidence="4">
    <location>
        <begin position="367"/>
        <end position="387"/>
    </location>
</feature>
<dbReference type="CDD" id="cd17478">
    <property type="entry name" value="MFS_FsR"/>
    <property type="match status" value="1"/>
</dbReference>
<feature type="transmembrane region" description="Helical" evidence="4">
    <location>
        <begin position="99"/>
        <end position="118"/>
    </location>
</feature>
<evidence type="ECO:0000259" key="5">
    <source>
        <dbReference type="PROSITE" id="PS50850"/>
    </source>
</evidence>
<dbReference type="InterPro" id="IPR020846">
    <property type="entry name" value="MFS_dom"/>
</dbReference>
<name>A0ABY0NWJ0_9HYPH</name>
<sequence length="420" mass="45059">MGVMLSAPLTARKRRLIACFMTTIPLQSVARRPLMPVLAALSVAHLLNDLVQSMIPALYPLFKENYQLDFVQIGLITLAFQVTSSLLQPILGFVTDRKPWPYAMVAGMCSTLAGLLMLSFAHSYAMVLLAAGLIGLGSAVFHPEATRMARHAAAGRQGLAQGVFQVGGHIGYSVGPLLAAAVVMPRGQESLSWFSGVVLVAMLVMGWLGARYSAMRREQKSSSAHVEESASHGLPHGRVLLAMAVLVMLLISKNGYTAAFTSYYTFYLIERFGIEIQLSQIMLFLYLVVGAIGVIVGGMIGDRIGRDRVIWLSILGSLPFALMLPHADLFWTGVLSIVVSFIMSSAFSAILIYAIDLVPHRVGLVGGLFYGLSFGLGGVAAAGIGLLADKIGIIEVFKICAWLPAFGLLTFLLPKGGRQS</sequence>
<dbReference type="SUPFAM" id="SSF103473">
    <property type="entry name" value="MFS general substrate transporter"/>
    <property type="match status" value="1"/>
</dbReference>